<keyword evidence="2" id="KW-0227">DNA damage</keyword>
<dbReference type="InterPro" id="IPR033316">
    <property type="entry name" value="RBBP8-like"/>
</dbReference>
<dbReference type="AlphaFoldDB" id="A0A8T0E6L3"/>
<keyword evidence="7" id="KW-0255">Endonuclease</keyword>
<gene>
    <name evidence="7" type="ORF">HNY73_020397</name>
</gene>
<feature type="region of interest" description="Disordered" evidence="5">
    <location>
        <begin position="528"/>
        <end position="597"/>
    </location>
</feature>
<evidence type="ECO:0000256" key="3">
    <source>
        <dbReference type="ARBA" id="ARBA00023242"/>
    </source>
</evidence>
<comment type="caution">
    <text evidence="7">The sequence shown here is derived from an EMBL/GenBank/DDBJ whole genome shotgun (WGS) entry which is preliminary data.</text>
</comment>
<keyword evidence="8" id="KW-1185">Reference proteome</keyword>
<dbReference type="InterPro" id="IPR013882">
    <property type="entry name" value="Ctp1_C"/>
</dbReference>
<feature type="region of interest" description="Disordered" evidence="5">
    <location>
        <begin position="204"/>
        <end position="249"/>
    </location>
</feature>
<keyword evidence="7" id="KW-0540">Nuclease</keyword>
<feature type="compositionally biased region" description="Basic and acidic residues" evidence="5">
    <location>
        <begin position="572"/>
        <end position="597"/>
    </location>
</feature>
<organism evidence="7 8">
    <name type="scientific">Argiope bruennichi</name>
    <name type="common">Wasp spider</name>
    <name type="synonym">Aranea bruennichi</name>
    <dbReference type="NCBI Taxonomy" id="94029"/>
    <lineage>
        <taxon>Eukaryota</taxon>
        <taxon>Metazoa</taxon>
        <taxon>Ecdysozoa</taxon>
        <taxon>Arthropoda</taxon>
        <taxon>Chelicerata</taxon>
        <taxon>Arachnida</taxon>
        <taxon>Araneae</taxon>
        <taxon>Araneomorphae</taxon>
        <taxon>Entelegynae</taxon>
        <taxon>Araneoidea</taxon>
        <taxon>Araneidae</taxon>
        <taxon>Argiope</taxon>
    </lineage>
</organism>
<dbReference type="GO" id="GO:0005634">
    <property type="term" value="C:nucleus"/>
    <property type="evidence" value="ECO:0007669"/>
    <property type="project" value="UniProtKB-SubCell"/>
</dbReference>
<feature type="compositionally biased region" description="Low complexity" evidence="5">
    <location>
        <begin position="471"/>
        <end position="488"/>
    </location>
</feature>
<sequence length="686" mass="77990">MRSEQTDVPIKNLLKQVYAAHTAKVKCLEDEIEELKNKLFEAEKKLIERNSDCKRCAELEEAFTSCKAALEEQTKWFENFGQKFSIFNSSENKISSKTSKLQDDIMQIHNESSFGSDIPQSNETNEKSSITKKNFLKNLLNLTPDKDSLDLCTVQFPGNLGPSCSSLNFDSVILAPDTADITLDAQNNVFKQSVDKRKILKSSEQLSDATDKSNVQRQKSSKKRTCSNSSESETSPNKKLSKGIGSDFPNEMKTLAKEIVKKKESIVEENIKSDLAKNSNVKLLNDKTIDIFDLKASKNNAPVCADNNKEQVVSIFHSEISKDINIEDSVKISNTEKDKSCRTKLEHMNSKDSMYQVSPSLLPLNKKNEKAILQNPQLLAEDINDFQVSAINKNPPEMEDAWKICDKKKIKKGPCIKNIKVTSKFKMSLDALPPNYKKPNLRQTKLSKSIFKPKNSTPDNDLSNARKKILSDSSNSSADSSKKNSPVNKSKKTNTIDFDATCIPENYKYNAESCEDDDDDDESILLIQDESSDESFHSPVVSPKTKAKSISKEDASKENKKKDNFLLSKNQADNEHLSSFDRLPKREEPNYKYKEETVRKKSERKQLTGFECKECEKYFSDLGLSEEEKRERLNKCSRHRAKFPPPATPEHFWELDFPDTQECKARGYLNETQKVTLKSYRRRPLS</sequence>
<dbReference type="GO" id="GO:0003684">
    <property type="term" value="F:damaged DNA binding"/>
    <property type="evidence" value="ECO:0007669"/>
    <property type="project" value="TreeGrafter"/>
</dbReference>
<reference evidence="7" key="1">
    <citation type="journal article" date="2020" name="bioRxiv">
        <title>Chromosome-level reference genome of the European wasp spider Argiope bruennichi: a resource for studies on range expansion and evolutionary adaptation.</title>
        <authorList>
            <person name="Sheffer M.M."/>
            <person name="Hoppe A."/>
            <person name="Krehenwinkel H."/>
            <person name="Uhl G."/>
            <person name="Kuss A.W."/>
            <person name="Jensen L."/>
            <person name="Jensen C."/>
            <person name="Gillespie R.G."/>
            <person name="Hoff K.J."/>
            <person name="Prost S."/>
        </authorList>
    </citation>
    <scope>NUCLEOTIDE SEQUENCE</scope>
</reference>
<dbReference type="PANTHER" id="PTHR15107">
    <property type="entry name" value="RETINOBLASTOMA BINDING PROTEIN 8"/>
    <property type="match status" value="1"/>
</dbReference>
<name>A0A8T0E6L3_ARGBR</name>
<dbReference type="Proteomes" id="UP000807504">
    <property type="component" value="Unassembled WGS sequence"/>
</dbReference>
<feature type="region of interest" description="Disordered" evidence="5">
    <location>
        <begin position="432"/>
        <end position="492"/>
    </location>
</feature>
<evidence type="ECO:0000313" key="7">
    <source>
        <dbReference type="EMBL" id="KAF8767433.1"/>
    </source>
</evidence>
<feature type="compositionally biased region" description="Polar residues" evidence="5">
    <location>
        <begin position="454"/>
        <end position="463"/>
    </location>
</feature>
<feature type="compositionally biased region" description="Basic and acidic residues" evidence="5">
    <location>
        <begin position="550"/>
        <end position="564"/>
    </location>
</feature>
<evidence type="ECO:0000256" key="2">
    <source>
        <dbReference type="ARBA" id="ARBA00022763"/>
    </source>
</evidence>
<keyword evidence="7" id="KW-0378">Hydrolase</keyword>
<protein>
    <submittedName>
        <fullName evidence="7">DNA endonuclease RBBP8 like protein</fullName>
    </submittedName>
</protein>
<dbReference type="PANTHER" id="PTHR15107:SF0">
    <property type="entry name" value="DNA ENDONUCLEASE ACTIVATOR CTP1 C-TERMINAL DOMAIN-CONTAINING PROTEIN"/>
    <property type="match status" value="1"/>
</dbReference>
<dbReference type="Pfam" id="PF08573">
    <property type="entry name" value="SAE2"/>
    <property type="match status" value="1"/>
</dbReference>
<feature type="coiled-coil region" evidence="4">
    <location>
        <begin position="18"/>
        <end position="52"/>
    </location>
</feature>
<dbReference type="GO" id="GO:0010792">
    <property type="term" value="P:DNA double-strand break processing involved in repair via single-strand annealing"/>
    <property type="evidence" value="ECO:0007669"/>
    <property type="project" value="TreeGrafter"/>
</dbReference>
<reference evidence="7" key="2">
    <citation type="submission" date="2020-06" db="EMBL/GenBank/DDBJ databases">
        <authorList>
            <person name="Sheffer M."/>
        </authorList>
    </citation>
    <scope>NUCLEOTIDE SEQUENCE</scope>
</reference>
<accession>A0A8T0E6L3</accession>
<feature type="domain" description="DNA endonuclease activator Ctp1 C-terminal" evidence="6">
    <location>
        <begin position="625"/>
        <end position="662"/>
    </location>
</feature>
<evidence type="ECO:0000256" key="1">
    <source>
        <dbReference type="ARBA" id="ARBA00004123"/>
    </source>
</evidence>
<feature type="compositionally biased region" description="Polar residues" evidence="5">
    <location>
        <begin position="204"/>
        <end position="218"/>
    </location>
</feature>
<dbReference type="GO" id="GO:0004519">
    <property type="term" value="F:endonuclease activity"/>
    <property type="evidence" value="ECO:0007669"/>
    <property type="project" value="UniProtKB-KW"/>
</dbReference>
<comment type="subcellular location">
    <subcellularLocation>
        <location evidence="1">Nucleus</location>
    </subcellularLocation>
</comment>
<proteinExistence type="predicted"/>
<evidence type="ECO:0000259" key="6">
    <source>
        <dbReference type="Pfam" id="PF08573"/>
    </source>
</evidence>
<evidence type="ECO:0000313" key="8">
    <source>
        <dbReference type="Proteomes" id="UP000807504"/>
    </source>
</evidence>
<keyword evidence="3" id="KW-0539">Nucleus</keyword>
<feature type="compositionally biased region" description="Polar residues" evidence="5">
    <location>
        <begin position="226"/>
        <end position="238"/>
    </location>
</feature>
<keyword evidence="4" id="KW-0175">Coiled coil</keyword>
<dbReference type="EMBL" id="JABXBU010002230">
    <property type="protein sequence ID" value="KAF8767433.1"/>
    <property type="molecule type" value="Genomic_DNA"/>
</dbReference>
<evidence type="ECO:0000256" key="5">
    <source>
        <dbReference type="SAM" id="MobiDB-lite"/>
    </source>
</evidence>
<evidence type="ECO:0000256" key="4">
    <source>
        <dbReference type="SAM" id="Coils"/>
    </source>
</evidence>